<gene>
    <name evidence="2" type="ORF">GCM10023183_27820</name>
</gene>
<dbReference type="InterPro" id="IPR012337">
    <property type="entry name" value="RNaseH-like_sf"/>
</dbReference>
<proteinExistence type="predicted"/>
<name>A0ABP8FSL9_9BACT</name>
<dbReference type="CDD" id="cd17748">
    <property type="entry name" value="BRCT_DNA_ligase_like"/>
    <property type="match status" value="1"/>
</dbReference>
<dbReference type="SUPFAM" id="SSF53098">
    <property type="entry name" value="Ribonuclease H-like"/>
    <property type="match status" value="1"/>
</dbReference>
<dbReference type="InterPro" id="IPR036397">
    <property type="entry name" value="RNaseH_sf"/>
</dbReference>
<comment type="caution">
    <text evidence="2">The sequence shown here is derived from an EMBL/GenBank/DDBJ whole genome shotgun (WGS) entry which is preliminary data.</text>
</comment>
<dbReference type="InterPro" id="IPR036420">
    <property type="entry name" value="BRCT_dom_sf"/>
</dbReference>
<dbReference type="GO" id="GO:0004527">
    <property type="term" value="F:exonuclease activity"/>
    <property type="evidence" value="ECO:0007669"/>
    <property type="project" value="UniProtKB-KW"/>
</dbReference>
<reference evidence="3" key="1">
    <citation type="journal article" date="2019" name="Int. J. Syst. Evol. Microbiol.">
        <title>The Global Catalogue of Microorganisms (GCM) 10K type strain sequencing project: providing services to taxonomists for standard genome sequencing and annotation.</title>
        <authorList>
            <consortium name="The Broad Institute Genomics Platform"/>
            <consortium name="The Broad Institute Genome Sequencing Center for Infectious Disease"/>
            <person name="Wu L."/>
            <person name="Ma J."/>
        </authorList>
    </citation>
    <scope>NUCLEOTIDE SEQUENCE [LARGE SCALE GENOMIC DNA]</scope>
    <source>
        <strain evidence="3">JCM 17917</strain>
    </source>
</reference>
<evidence type="ECO:0000313" key="2">
    <source>
        <dbReference type="EMBL" id="GAA4310149.1"/>
    </source>
</evidence>
<sequence>MDFIALDFETATADRDSPCEIGLTYVKEGQVVDTESWLIKPRSFPYFAPFNVSIHGITPQDVADEPEFHDLWEVLRPRLENNLIVAHNAGFDLSVLRRTLASYSIPFPSLDYACSYIMSRKAWPGLASYNLKSLCSQHSIRPGHHRAAADSRACAELTLKILGQTQTSCVRECSSKLRTSIGRLLDGGYTPSEAKRDYSGRGFNPIIGDTSKHNPESIFFGRSVVFTGALSSMTRAAAQQVIVDIGGANHFGVRKDTDYLVVGQQDFRVVGEDGMSGKQEKAVSLIARGAPLEILSERDFLCNI</sequence>
<keyword evidence="2" id="KW-0540">Nuclease</keyword>
<dbReference type="Gene3D" id="3.40.50.10190">
    <property type="entry name" value="BRCT domain"/>
    <property type="match status" value="1"/>
</dbReference>
<dbReference type="EMBL" id="BAABGX010000002">
    <property type="protein sequence ID" value="GAA4310149.1"/>
    <property type="molecule type" value="Genomic_DNA"/>
</dbReference>
<dbReference type="InterPro" id="IPR013520">
    <property type="entry name" value="Ribonucl_H"/>
</dbReference>
<keyword evidence="3" id="KW-1185">Reference proteome</keyword>
<feature type="domain" description="BRCT" evidence="1">
    <location>
        <begin position="214"/>
        <end position="304"/>
    </location>
</feature>
<dbReference type="RefSeq" id="WP_345167313.1">
    <property type="nucleotide sequence ID" value="NZ_BAABGX010000002.1"/>
</dbReference>
<dbReference type="Proteomes" id="UP001501844">
    <property type="component" value="Unassembled WGS sequence"/>
</dbReference>
<dbReference type="Pfam" id="PF00929">
    <property type="entry name" value="RNase_T"/>
    <property type="match status" value="1"/>
</dbReference>
<dbReference type="PANTHER" id="PTHR30231">
    <property type="entry name" value="DNA POLYMERASE III SUBUNIT EPSILON"/>
    <property type="match status" value="1"/>
</dbReference>
<dbReference type="SMART" id="SM00479">
    <property type="entry name" value="EXOIII"/>
    <property type="match status" value="1"/>
</dbReference>
<dbReference type="SUPFAM" id="SSF52113">
    <property type="entry name" value="BRCT domain"/>
    <property type="match status" value="1"/>
</dbReference>
<dbReference type="InterPro" id="IPR001357">
    <property type="entry name" value="BRCT_dom"/>
</dbReference>
<evidence type="ECO:0000259" key="1">
    <source>
        <dbReference type="PROSITE" id="PS50172"/>
    </source>
</evidence>
<dbReference type="CDD" id="cd06130">
    <property type="entry name" value="DNA_pol_III_epsilon_like"/>
    <property type="match status" value="1"/>
</dbReference>
<evidence type="ECO:0000313" key="3">
    <source>
        <dbReference type="Proteomes" id="UP001501844"/>
    </source>
</evidence>
<keyword evidence="2" id="KW-0378">Hydrolase</keyword>
<dbReference type="PROSITE" id="PS50172">
    <property type="entry name" value="BRCT"/>
    <property type="match status" value="1"/>
</dbReference>
<dbReference type="Gene3D" id="3.30.420.10">
    <property type="entry name" value="Ribonuclease H-like superfamily/Ribonuclease H"/>
    <property type="match status" value="1"/>
</dbReference>
<dbReference type="PANTHER" id="PTHR30231:SF42">
    <property type="entry name" value="EXONUCLEASE"/>
    <property type="match status" value="1"/>
</dbReference>
<keyword evidence="2" id="KW-0269">Exonuclease</keyword>
<accession>A0ABP8FSL9</accession>
<protein>
    <submittedName>
        <fullName evidence="2">Exonuclease domain-containing protein</fullName>
    </submittedName>
</protein>
<organism evidence="2 3">
    <name type="scientific">Nibribacter koreensis</name>
    <dbReference type="NCBI Taxonomy" id="1084519"/>
    <lineage>
        <taxon>Bacteria</taxon>
        <taxon>Pseudomonadati</taxon>
        <taxon>Bacteroidota</taxon>
        <taxon>Cytophagia</taxon>
        <taxon>Cytophagales</taxon>
        <taxon>Hymenobacteraceae</taxon>
        <taxon>Nibribacter</taxon>
    </lineage>
</organism>